<dbReference type="InterPro" id="IPR007428">
    <property type="entry name" value="MlaA"/>
</dbReference>
<dbReference type="PROSITE" id="PS51257">
    <property type="entry name" value="PROKAR_LIPOPROTEIN"/>
    <property type="match status" value="1"/>
</dbReference>
<dbReference type="PANTHER" id="PTHR30035">
    <property type="entry name" value="LIPOPROTEIN VACJ-RELATED"/>
    <property type="match status" value="1"/>
</dbReference>
<keyword evidence="5" id="KW-0449">Lipoprotein</keyword>
<accession>A0ABS4AH59</accession>
<evidence type="ECO:0000256" key="3">
    <source>
        <dbReference type="SAM" id="MobiDB-lite"/>
    </source>
</evidence>
<dbReference type="Proteomes" id="UP000681594">
    <property type="component" value="Unassembled WGS sequence"/>
</dbReference>
<gene>
    <name evidence="5" type="ORF">J8J14_12280</name>
</gene>
<dbReference type="PRINTS" id="PR01805">
    <property type="entry name" value="VACJLIPOPROT"/>
</dbReference>
<dbReference type="EMBL" id="JAGIZB010000010">
    <property type="protein sequence ID" value="MBP0445554.1"/>
    <property type="molecule type" value="Genomic_DNA"/>
</dbReference>
<evidence type="ECO:0000256" key="2">
    <source>
        <dbReference type="ARBA" id="ARBA00022729"/>
    </source>
</evidence>
<dbReference type="Pfam" id="PF04333">
    <property type="entry name" value="MlaA"/>
    <property type="match status" value="1"/>
</dbReference>
<keyword evidence="6" id="KW-1185">Reference proteome</keyword>
<comment type="similarity">
    <text evidence="1">Belongs to the MlaA family.</text>
</comment>
<organism evidence="5 6">
    <name type="scientific">Pararoseomonas baculiformis</name>
    <dbReference type="NCBI Taxonomy" id="2820812"/>
    <lineage>
        <taxon>Bacteria</taxon>
        <taxon>Pseudomonadati</taxon>
        <taxon>Pseudomonadota</taxon>
        <taxon>Alphaproteobacteria</taxon>
        <taxon>Acetobacterales</taxon>
        <taxon>Acetobacteraceae</taxon>
        <taxon>Pararoseomonas</taxon>
    </lineage>
</organism>
<proteinExistence type="inferred from homology"/>
<feature type="signal peptide" evidence="4">
    <location>
        <begin position="1"/>
        <end position="29"/>
    </location>
</feature>
<feature type="region of interest" description="Disordered" evidence="3">
    <location>
        <begin position="249"/>
        <end position="275"/>
    </location>
</feature>
<comment type="caution">
    <text evidence="5">The sequence shown here is derived from an EMBL/GenBank/DDBJ whole genome shotgun (WGS) entry which is preliminary data.</text>
</comment>
<evidence type="ECO:0000313" key="6">
    <source>
        <dbReference type="Proteomes" id="UP000681594"/>
    </source>
</evidence>
<feature type="chain" id="PRO_5045167111" evidence="4">
    <location>
        <begin position="30"/>
        <end position="275"/>
    </location>
</feature>
<keyword evidence="2 4" id="KW-0732">Signal</keyword>
<evidence type="ECO:0000256" key="1">
    <source>
        <dbReference type="ARBA" id="ARBA00010634"/>
    </source>
</evidence>
<evidence type="ECO:0000313" key="5">
    <source>
        <dbReference type="EMBL" id="MBP0445554.1"/>
    </source>
</evidence>
<reference evidence="5 6" key="1">
    <citation type="submission" date="2021-03" db="EMBL/GenBank/DDBJ databases">
        <authorList>
            <person name="So Y."/>
        </authorList>
    </citation>
    <scope>NUCLEOTIDE SEQUENCE [LARGE SCALE GENOMIC DNA]</scope>
    <source>
        <strain evidence="5 6">SSH11</strain>
    </source>
</reference>
<protein>
    <submittedName>
        <fullName evidence="5">VacJ family lipoprotein</fullName>
    </submittedName>
</protein>
<dbReference type="RefSeq" id="WP_209379796.1">
    <property type="nucleotide sequence ID" value="NZ_JAGIZB010000010.1"/>
</dbReference>
<sequence>MRHFRFPLPRLLAATLAFGLLGGALSGCATRPPADDPEAIEEFRATNDPIEPWNRAMYDVHQAIDTVVLRPVAVVYREVLPQPVRTGVSNVLSNLRSPVIALNDALQGETQRFGTTLGRFLLNTTLGVGGIFDVASEFGLPPHTEDFGQTFAVAGVEEGPYLFIPILGPSNPRDLLGFAAGIAADPFTWLTYGNRDLADTLSYIRAGTTVVSTRESLLDTLDDVQRTSLDPYATLRSAYRQQRAREIANTPGAVPAAPQGLGSGLGSTGPAPQQP</sequence>
<name>A0ABS4AH59_9PROT</name>
<evidence type="ECO:0000256" key="4">
    <source>
        <dbReference type="SAM" id="SignalP"/>
    </source>
</evidence>
<dbReference type="PANTHER" id="PTHR30035:SF3">
    <property type="entry name" value="INTERMEMBRANE PHOSPHOLIPID TRANSPORT SYSTEM LIPOPROTEIN MLAA"/>
    <property type="match status" value="1"/>
</dbReference>